<dbReference type="EMBL" id="BAAAQN010000008">
    <property type="protein sequence ID" value="GAA2022640.1"/>
    <property type="molecule type" value="Genomic_DNA"/>
</dbReference>
<feature type="transmembrane region" description="Helical" evidence="2">
    <location>
        <begin position="171"/>
        <end position="197"/>
    </location>
</feature>
<proteinExistence type="predicted"/>
<evidence type="ECO:0000256" key="2">
    <source>
        <dbReference type="SAM" id="Phobius"/>
    </source>
</evidence>
<keyword evidence="5" id="KW-1185">Reference proteome</keyword>
<feature type="transmembrane region" description="Helical" evidence="2">
    <location>
        <begin position="217"/>
        <end position="241"/>
    </location>
</feature>
<feature type="compositionally biased region" description="Low complexity" evidence="1">
    <location>
        <begin position="68"/>
        <end position="87"/>
    </location>
</feature>
<sequence>MSYNPEGDAASGNPIQDRIPEGYPPPNAWHAPGGEAPPTAPGFPAPATLAGYPAPDGRGPVGFPAPPGQFAQSGQSGQSGYSEYAGQPDYSGYSGQSVPPGFPAPPPGPAQIGYGPGPQPGPPPGYGPPAPGYGPPGYGPPAPGYGPPGYPPPPYGPYLVRKTNGMAVTGMVLGIVSLVLFWAWFFGPVLAVLGLIFSGVGISQCGRTGQEGKGMAIAGLVCSLISASLWVLLVIAVESFVHSL</sequence>
<feature type="region of interest" description="Disordered" evidence="1">
    <location>
        <begin position="1"/>
        <end position="137"/>
    </location>
</feature>
<keyword evidence="2" id="KW-0472">Membrane</keyword>
<organism evidence="4 5">
    <name type="scientific">Catenulispora yoronensis</name>
    <dbReference type="NCBI Taxonomy" id="450799"/>
    <lineage>
        <taxon>Bacteria</taxon>
        <taxon>Bacillati</taxon>
        <taxon>Actinomycetota</taxon>
        <taxon>Actinomycetes</taxon>
        <taxon>Catenulisporales</taxon>
        <taxon>Catenulisporaceae</taxon>
        <taxon>Catenulispora</taxon>
    </lineage>
</organism>
<keyword evidence="2" id="KW-1133">Transmembrane helix</keyword>
<dbReference type="Proteomes" id="UP001500751">
    <property type="component" value="Unassembled WGS sequence"/>
</dbReference>
<name>A0ABN2TVN1_9ACTN</name>
<evidence type="ECO:0000256" key="1">
    <source>
        <dbReference type="SAM" id="MobiDB-lite"/>
    </source>
</evidence>
<evidence type="ECO:0000313" key="5">
    <source>
        <dbReference type="Proteomes" id="UP001500751"/>
    </source>
</evidence>
<protein>
    <recommendedName>
        <fullName evidence="3">DUF4190 domain-containing protein</fullName>
    </recommendedName>
</protein>
<keyword evidence="2" id="KW-0812">Transmembrane</keyword>
<feature type="domain" description="DUF4190" evidence="3">
    <location>
        <begin position="166"/>
        <end position="233"/>
    </location>
</feature>
<feature type="compositionally biased region" description="Pro residues" evidence="1">
    <location>
        <begin position="100"/>
        <end position="109"/>
    </location>
</feature>
<comment type="caution">
    <text evidence="4">The sequence shown here is derived from an EMBL/GenBank/DDBJ whole genome shotgun (WGS) entry which is preliminary data.</text>
</comment>
<reference evidence="4 5" key="1">
    <citation type="journal article" date="2019" name="Int. J. Syst. Evol. Microbiol.">
        <title>The Global Catalogue of Microorganisms (GCM) 10K type strain sequencing project: providing services to taxonomists for standard genome sequencing and annotation.</title>
        <authorList>
            <consortium name="The Broad Institute Genomics Platform"/>
            <consortium name="The Broad Institute Genome Sequencing Center for Infectious Disease"/>
            <person name="Wu L."/>
            <person name="Ma J."/>
        </authorList>
    </citation>
    <scope>NUCLEOTIDE SEQUENCE [LARGE SCALE GENOMIC DNA]</scope>
    <source>
        <strain evidence="4 5">JCM 16014</strain>
    </source>
</reference>
<dbReference type="InterPro" id="IPR025241">
    <property type="entry name" value="DUF4190"/>
</dbReference>
<evidence type="ECO:0000259" key="3">
    <source>
        <dbReference type="Pfam" id="PF13828"/>
    </source>
</evidence>
<dbReference type="Pfam" id="PF13828">
    <property type="entry name" value="DUF4190"/>
    <property type="match status" value="1"/>
</dbReference>
<feature type="compositionally biased region" description="Pro residues" evidence="1">
    <location>
        <begin position="117"/>
        <end position="137"/>
    </location>
</feature>
<dbReference type="RefSeq" id="WP_344665251.1">
    <property type="nucleotide sequence ID" value="NZ_BAAAQN010000008.1"/>
</dbReference>
<gene>
    <name evidence="4" type="ORF">GCM10009839_20130</name>
</gene>
<accession>A0ABN2TVN1</accession>
<evidence type="ECO:0000313" key="4">
    <source>
        <dbReference type="EMBL" id="GAA2022640.1"/>
    </source>
</evidence>